<protein>
    <submittedName>
        <fullName evidence="1">Uncharacterized protein</fullName>
    </submittedName>
</protein>
<evidence type="ECO:0000313" key="2">
    <source>
        <dbReference type="Proteomes" id="UP001595974"/>
    </source>
</evidence>
<dbReference type="Proteomes" id="UP001595974">
    <property type="component" value="Unassembled WGS sequence"/>
</dbReference>
<name>A0ABW1ARL2_9RHOO</name>
<reference evidence="2" key="1">
    <citation type="journal article" date="2019" name="Int. J. Syst. Evol. Microbiol.">
        <title>The Global Catalogue of Microorganisms (GCM) 10K type strain sequencing project: providing services to taxonomists for standard genome sequencing and annotation.</title>
        <authorList>
            <consortium name="The Broad Institute Genomics Platform"/>
            <consortium name="The Broad Institute Genome Sequencing Center for Infectious Disease"/>
            <person name="Wu L."/>
            <person name="Ma J."/>
        </authorList>
    </citation>
    <scope>NUCLEOTIDE SEQUENCE [LARGE SCALE GENOMIC DNA]</scope>
    <source>
        <strain evidence="2">SHR3</strain>
    </source>
</reference>
<dbReference type="RefSeq" id="WP_096447660.1">
    <property type="nucleotide sequence ID" value="NZ_JBHSOG010000042.1"/>
</dbReference>
<organism evidence="1 2">
    <name type="scientific">Thauera sinica</name>
    <dbReference type="NCBI Taxonomy" id="2665146"/>
    <lineage>
        <taxon>Bacteria</taxon>
        <taxon>Pseudomonadati</taxon>
        <taxon>Pseudomonadota</taxon>
        <taxon>Betaproteobacteria</taxon>
        <taxon>Rhodocyclales</taxon>
        <taxon>Zoogloeaceae</taxon>
        <taxon>Thauera</taxon>
    </lineage>
</organism>
<keyword evidence="2" id="KW-1185">Reference proteome</keyword>
<dbReference type="EMBL" id="JBHSOG010000042">
    <property type="protein sequence ID" value="MFC5769809.1"/>
    <property type="molecule type" value="Genomic_DNA"/>
</dbReference>
<sequence length="166" mass="18093">MSHLDTVRAAIVARLQSVANIGAVHDYQRYAADLARMKALYVSEIGGKSQVRGWYVSRVSRVETAPFIGRRAVTCGWVIRGYMALADADESEITFDNLVESICDTFRADETLGGTVATTSFAGRDNDGPEQVGPQAPEIGPVMFAGVLCHAARLELITRWFLQDAP</sequence>
<accession>A0ABW1ARL2</accession>
<proteinExistence type="predicted"/>
<evidence type="ECO:0000313" key="1">
    <source>
        <dbReference type="EMBL" id="MFC5769809.1"/>
    </source>
</evidence>
<gene>
    <name evidence="1" type="ORF">ACFPTN_10535</name>
</gene>
<comment type="caution">
    <text evidence="1">The sequence shown here is derived from an EMBL/GenBank/DDBJ whole genome shotgun (WGS) entry which is preliminary data.</text>
</comment>